<accession>A0A0E9UM28</accession>
<proteinExistence type="predicted"/>
<sequence>MTRERSAKFEVGVTEQSTSAEAQSFLPGYGRVASLLNTRREEIE</sequence>
<protein>
    <submittedName>
        <fullName evidence="1">Uncharacterized protein</fullName>
    </submittedName>
</protein>
<evidence type="ECO:0000313" key="1">
    <source>
        <dbReference type="EMBL" id="JAH66899.1"/>
    </source>
</evidence>
<dbReference type="AlphaFoldDB" id="A0A0E9UM28"/>
<reference evidence="1" key="1">
    <citation type="submission" date="2014-11" db="EMBL/GenBank/DDBJ databases">
        <authorList>
            <person name="Amaro Gonzalez C."/>
        </authorList>
    </citation>
    <scope>NUCLEOTIDE SEQUENCE</scope>
</reference>
<organism evidence="1">
    <name type="scientific">Anguilla anguilla</name>
    <name type="common">European freshwater eel</name>
    <name type="synonym">Muraena anguilla</name>
    <dbReference type="NCBI Taxonomy" id="7936"/>
    <lineage>
        <taxon>Eukaryota</taxon>
        <taxon>Metazoa</taxon>
        <taxon>Chordata</taxon>
        <taxon>Craniata</taxon>
        <taxon>Vertebrata</taxon>
        <taxon>Euteleostomi</taxon>
        <taxon>Actinopterygii</taxon>
        <taxon>Neopterygii</taxon>
        <taxon>Teleostei</taxon>
        <taxon>Anguilliformes</taxon>
        <taxon>Anguillidae</taxon>
        <taxon>Anguilla</taxon>
    </lineage>
</organism>
<name>A0A0E9UM28_ANGAN</name>
<reference evidence="1" key="2">
    <citation type="journal article" date="2015" name="Fish Shellfish Immunol.">
        <title>Early steps in the European eel (Anguilla anguilla)-Vibrio vulnificus interaction in the gills: Role of the RtxA13 toxin.</title>
        <authorList>
            <person name="Callol A."/>
            <person name="Pajuelo D."/>
            <person name="Ebbesson L."/>
            <person name="Teles M."/>
            <person name="MacKenzie S."/>
            <person name="Amaro C."/>
        </authorList>
    </citation>
    <scope>NUCLEOTIDE SEQUENCE</scope>
</reference>
<dbReference type="EMBL" id="GBXM01041678">
    <property type="protein sequence ID" value="JAH66899.1"/>
    <property type="molecule type" value="Transcribed_RNA"/>
</dbReference>